<name>A0A146FH30_ASPKA</name>
<feature type="domain" description="AAA+ ATPase" evidence="2">
    <location>
        <begin position="441"/>
        <end position="568"/>
    </location>
</feature>
<dbReference type="AlphaFoldDB" id="A0A146FH30"/>
<dbReference type="InterPro" id="IPR027417">
    <property type="entry name" value="P-loop_NTPase"/>
</dbReference>
<sequence length="645" mass="73670">MPMRRMNRVSKGKRPPPLRLPPFSSRLFDPDQTVIGIHKQDTISDDSKSVQFSPAGSVCKTLNFYHTNPDDNDNTPWTKEPQAMTVEPEQTPVSLQHAFLVRKVKCDSGGLEFSSIVVQSVHLKRVLARVMDGYPGISMSHEGVEFSKPFVPFIHRWKIFAEARGKESEAEAKAHVDSLYEVLSTELNDVITRKNDLVLYNVITFNMLWTIFEPGHIILSIVNGCERAFRLEGGEYTSDSKEFKIYAIYIDYNGHVFGYRKYNLSIPAFEGTTSIMLLPVIPFEYHNDKHALRKNLILRGQRWYQHKGCHYKLYNGLGLVTYMGREVGHNISSRVMIDTETYLAFHSEKFSMELEDISESLADEQSLIATPILRGYSPDDRKWMEFFVNGMSDIIWNPRPFTSLVLPDGIEEDLKDLVLAFTSSQSAKSEFFDNVPQREGRSVTMLLHGPPGVGKTLTAECVAEVMKVPLYVLSARALGTTAVQVEESLQFALHRVDKWGAVLLIDDADIFIQERNPSYLQNNELSYVLLTLLEYYEGVLFLASNGVETIDPAFETRVDVHIHYPELDDESRRHIWKCLLGETEKELFSKYELRDLAGRELNGRQIKKLVKSARTLARYQGTKLSYEHILTVMKLVHPAYGWTDC</sequence>
<dbReference type="Pfam" id="PF00004">
    <property type="entry name" value="AAA"/>
    <property type="match status" value="1"/>
</dbReference>
<dbReference type="InterPro" id="IPR054289">
    <property type="entry name" value="DUF7025"/>
</dbReference>
<evidence type="ECO:0000313" key="3">
    <source>
        <dbReference type="EMBL" id="GAT25225.1"/>
    </source>
</evidence>
<evidence type="ECO:0000313" key="4">
    <source>
        <dbReference type="Proteomes" id="UP000075230"/>
    </source>
</evidence>
<dbReference type="Gene3D" id="3.40.50.300">
    <property type="entry name" value="P-loop containing nucleotide triphosphate hydrolases"/>
    <property type="match status" value="1"/>
</dbReference>
<accession>A0A146FH30</accession>
<dbReference type="PANTHER" id="PTHR46411">
    <property type="entry name" value="FAMILY ATPASE, PUTATIVE-RELATED"/>
    <property type="match status" value="1"/>
</dbReference>
<protein>
    <submittedName>
        <fullName evidence="3">AAA family ATPase</fullName>
    </submittedName>
</protein>
<dbReference type="SMART" id="SM00382">
    <property type="entry name" value="AAA"/>
    <property type="match status" value="1"/>
</dbReference>
<evidence type="ECO:0000259" key="2">
    <source>
        <dbReference type="SMART" id="SM00382"/>
    </source>
</evidence>
<dbReference type="Proteomes" id="UP000075230">
    <property type="component" value="Unassembled WGS sequence"/>
</dbReference>
<dbReference type="InterPro" id="IPR003593">
    <property type="entry name" value="AAA+_ATPase"/>
</dbReference>
<dbReference type="PANTHER" id="PTHR46411:SF3">
    <property type="entry name" value="AAA+ ATPASE DOMAIN-CONTAINING PROTEIN"/>
    <property type="match status" value="1"/>
</dbReference>
<dbReference type="Pfam" id="PF22942">
    <property type="entry name" value="DUF7025"/>
    <property type="match status" value="1"/>
</dbReference>
<feature type="compositionally biased region" description="Basic residues" evidence="1">
    <location>
        <begin position="1"/>
        <end position="16"/>
    </location>
</feature>
<reference evidence="4" key="2">
    <citation type="submission" date="2016-02" db="EMBL/GenBank/DDBJ databases">
        <title>Genome sequencing of Aspergillus luchuensis NBRC 4314.</title>
        <authorList>
            <person name="Yamada O."/>
        </authorList>
    </citation>
    <scope>NUCLEOTIDE SEQUENCE [LARGE SCALE GENOMIC DNA]</scope>
    <source>
        <strain evidence="4">RIB 2604</strain>
    </source>
</reference>
<dbReference type="GO" id="GO:0005524">
    <property type="term" value="F:ATP binding"/>
    <property type="evidence" value="ECO:0007669"/>
    <property type="project" value="InterPro"/>
</dbReference>
<reference evidence="3 4" key="1">
    <citation type="journal article" date="2016" name="DNA Res.">
        <title>Genome sequence of Aspergillus luchuensis NBRC 4314.</title>
        <authorList>
            <person name="Yamada O."/>
            <person name="Machida M."/>
            <person name="Hosoyama A."/>
            <person name="Goto M."/>
            <person name="Takahashi T."/>
            <person name="Futagami T."/>
            <person name="Yamagata Y."/>
            <person name="Takeuchi M."/>
            <person name="Kobayashi T."/>
            <person name="Koike H."/>
            <person name="Abe K."/>
            <person name="Asai K."/>
            <person name="Arita M."/>
            <person name="Fujita N."/>
            <person name="Fukuda K."/>
            <person name="Higa K."/>
            <person name="Horikawa H."/>
            <person name="Ishikawa T."/>
            <person name="Jinno K."/>
            <person name="Kato Y."/>
            <person name="Kirimura K."/>
            <person name="Mizutani O."/>
            <person name="Nakasone K."/>
            <person name="Sano M."/>
            <person name="Shiraishi Y."/>
            <person name="Tsukahara M."/>
            <person name="Gomi K."/>
        </authorList>
    </citation>
    <scope>NUCLEOTIDE SEQUENCE [LARGE SCALE GENOMIC DNA]</scope>
    <source>
        <strain evidence="3 4">RIB 2604</strain>
    </source>
</reference>
<gene>
    <name evidence="3" type="ORF">RIB2604_01901780</name>
</gene>
<comment type="caution">
    <text evidence="3">The sequence shown here is derived from an EMBL/GenBank/DDBJ whole genome shotgun (WGS) entry which is preliminary data.</text>
</comment>
<proteinExistence type="predicted"/>
<feature type="region of interest" description="Disordered" evidence="1">
    <location>
        <begin position="1"/>
        <end position="22"/>
    </location>
</feature>
<dbReference type="VEuPathDB" id="FungiDB:ASPFODRAFT_220136"/>
<dbReference type="GO" id="GO:0016887">
    <property type="term" value="F:ATP hydrolysis activity"/>
    <property type="evidence" value="ECO:0007669"/>
    <property type="project" value="InterPro"/>
</dbReference>
<dbReference type="SUPFAM" id="SSF52540">
    <property type="entry name" value="P-loop containing nucleoside triphosphate hydrolases"/>
    <property type="match status" value="1"/>
</dbReference>
<dbReference type="CDD" id="cd19481">
    <property type="entry name" value="RecA-like_protease"/>
    <property type="match status" value="1"/>
</dbReference>
<dbReference type="EMBL" id="BCWF01000019">
    <property type="protein sequence ID" value="GAT25225.1"/>
    <property type="molecule type" value="Genomic_DNA"/>
</dbReference>
<dbReference type="InterPro" id="IPR003959">
    <property type="entry name" value="ATPase_AAA_core"/>
</dbReference>
<evidence type="ECO:0000256" key="1">
    <source>
        <dbReference type="SAM" id="MobiDB-lite"/>
    </source>
</evidence>
<organism evidence="3 4">
    <name type="scientific">Aspergillus kawachii</name>
    <name type="common">White koji mold</name>
    <name type="synonym">Aspergillus awamori var. kawachi</name>
    <dbReference type="NCBI Taxonomy" id="1069201"/>
    <lineage>
        <taxon>Eukaryota</taxon>
        <taxon>Fungi</taxon>
        <taxon>Dikarya</taxon>
        <taxon>Ascomycota</taxon>
        <taxon>Pezizomycotina</taxon>
        <taxon>Eurotiomycetes</taxon>
        <taxon>Eurotiomycetidae</taxon>
        <taxon>Eurotiales</taxon>
        <taxon>Aspergillaceae</taxon>
        <taxon>Aspergillus</taxon>
        <taxon>Aspergillus subgen. Circumdati</taxon>
    </lineage>
</organism>